<dbReference type="GO" id="GO:0005615">
    <property type="term" value="C:extracellular space"/>
    <property type="evidence" value="ECO:0007669"/>
    <property type="project" value="TreeGrafter"/>
</dbReference>
<comment type="caution">
    <text evidence="12">The sequence shown here is derived from an EMBL/GenBank/DDBJ whole genome shotgun (WGS) entry which is preliminary data.</text>
</comment>
<keyword evidence="6" id="KW-0472">Membrane</keyword>
<dbReference type="GO" id="GO:0050830">
    <property type="term" value="P:defense response to Gram-positive bacterium"/>
    <property type="evidence" value="ECO:0007669"/>
    <property type="project" value="TreeGrafter"/>
</dbReference>
<dbReference type="GO" id="GO:0061844">
    <property type="term" value="P:antimicrobial humoral immune response mediated by antimicrobial peptide"/>
    <property type="evidence" value="ECO:0007669"/>
    <property type="project" value="TreeGrafter"/>
</dbReference>
<keyword evidence="7" id="KW-1015">Disulfide bond</keyword>
<reference evidence="12 13" key="1">
    <citation type="journal article" date="2024" name="Proc. Natl. Acad. Sci. U.S.A.">
        <title>The genetic regulatory architecture and epigenomic basis for age-related changes in rattlesnake venom.</title>
        <authorList>
            <person name="Hogan M.P."/>
            <person name="Holding M.L."/>
            <person name="Nystrom G.S."/>
            <person name="Colston T.J."/>
            <person name="Bartlett D.A."/>
            <person name="Mason A.J."/>
            <person name="Ellsworth S.A."/>
            <person name="Rautsaw R.M."/>
            <person name="Lawrence K.C."/>
            <person name="Strickland J.L."/>
            <person name="He B."/>
            <person name="Fraser P."/>
            <person name="Margres M.J."/>
            <person name="Gilbert D.M."/>
            <person name="Gibbs H.L."/>
            <person name="Parkinson C.L."/>
            <person name="Rokyta D.R."/>
        </authorList>
    </citation>
    <scope>NUCLEOTIDE SEQUENCE [LARGE SCALE GENOMIC DNA]</scope>
    <source>
        <strain evidence="12">DRR0105</strain>
    </source>
</reference>
<evidence type="ECO:0000256" key="7">
    <source>
        <dbReference type="ARBA" id="ARBA00023157"/>
    </source>
</evidence>
<dbReference type="InterPro" id="IPR046350">
    <property type="entry name" value="Cystatin_sf"/>
</dbReference>
<evidence type="ECO:0000256" key="6">
    <source>
        <dbReference type="ARBA" id="ARBA00023136"/>
    </source>
</evidence>
<dbReference type="Gene3D" id="3.10.450.10">
    <property type="match status" value="1"/>
</dbReference>
<dbReference type="GO" id="GO:0001530">
    <property type="term" value="F:lipopolysaccharide binding"/>
    <property type="evidence" value="ECO:0007669"/>
    <property type="project" value="TreeGrafter"/>
</dbReference>
<evidence type="ECO:0000256" key="4">
    <source>
        <dbReference type="ARBA" id="ARBA00022525"/>
    </source>
</evidence>
<dbReference type="SUPFAM" id="SSF54403">
    <property type="entry name" value="Cystatin/monellin"/>
    <property type="match status" value="1"/>
</dbReference>
<evidence type="ECO:0000256" key="8">
    <source>
        <dbReference type="ARBA" id="ARBA00023298"/>
    </source>
</evidence>
<evidence type="ECO:0000256" key="2">
    <source>
        <dbReference type="ARBA" id="ARBA00004613"/>
    </source>
</evidence>
<keyword evidence="11" id="KW-0732">Signal</keyword>
<organism evidence="12 13">
    <name type="scientific">Crotalus adamanteus</name>
    <name type="common">Eastern diamondback rattlesnake</name>
    <dbReference type="NCBI Taxonomy" id="8729"/>
    <lineage>
        <taxon>Eukaryota</taxon>
        <taxon>Metazoa</taxon>
        <taxon>Chordata</taxon>
        <taxon>Craniata</taxon>
        <taxon>Vertebrata</taxon>
        <taxon>Euteleostomi</taxon>
        <taxon>Lepidosauria</taxon>
        <taxon>Squamata</taxon>
        <taxon>Bifurcata</taxon>
        <taxon>Unidentata</taxon>
        <taxon>Episquamata</taxon>
        <taxon>Toxicofera</taxon>
        <taxon>Serpentes</taxon>
        <taxon>Colubroidea</taxon>
        <taxon>Viperidae</taxon>
        <taxon>Crotalinae</taxon>
        <taxon>Crotalus</taxon>
    </lineage>
</organism>
<keyword evidence="13" id="KW-1185">Reference proteome</keyword>
<proteinExistence type="inferred from homology"/>
<evidence type="ECO:0000256" key="5">
    <source>
        <dbReference type="ARBA" id="ARBA00022537"/>
    </source>
</evidence>
<evidence type="ECO:0000256" key="10">
    <source>
        <dbReference type="ARBA" id="ARBA00030330"/>
    </source>
</evidence>
<dbReference type="FunFam" id="3.10.450.10:FF:000003">
    <property type="entry name" value="Cathelicidin antimicrobial peptide"/>
    <property type="match status" value="1"/>
</dbReference>
<dbReference type="GO" id="GO:0044218">
    <property type="term" value="C:other organism cell membrane"/>
    <property type="evidence" value="ECO:0007669"/>
    <property type="project" value="UniProtKB-KW"/>
</dbReference>
<dbReference type="InterPro" id="IPR001894">
    <property type="entry name" value="Cathelicidin-like"/>
</dbReference>
<dbReference type="AlphaFoldDB" id="A0AAW1B177"/>
<evidence type="ECO:0000313" key="13">
    <source>
        <dbReference type="Proteomes" id="UP001474421"/>
    </source>
</evidence>
<accession>A0AAW1B177</accession>
<evidence type="ECO:0000256" key="9">
    <source>
        <dbReference type="ARBA" id="ARBA00030320"/>
    </source>
</evidence>
<evidence type="ECO:0000256" key="1">
    <source>
        <dbReference type="ARBA" id="ARBA00004175"/>
    </source>
</evidence>
<feature type="signal peptide" evidence="11">
    <location>
        <begin position="1"/>
        <end position="24"/>
    </location>
</feature>
<comment type="subcellular location">
    <subcellularLocation>
        <location evidence="2">Secreted</location>
    </subcellularLocation>
    <subcellularLocation>
        <location evidence="1">Target cell membrane</location>
    </subcellularLocation>
</comment>
<keyword evidence="4" id="KW-0964">Secreted</keyword>
<dbReference type="GO" id="GO:0050829">
    <property type="term" value="P:defense response to Gram-negative bacterium"/>
    <property type="evidence" value="ECO:0007669"/>
    <property type="project" value="TreeGrafter"/>
</dbReference>
<dbReference type="PANTHER" id="PTHR10206">
    <property type="entry name" value="CATHELICIDIN"/>
    <property type="match status" value="1"/>
</dbReference>
<name>A0AAW1B177_CROAD</name>
<dbReference type="Pfam" id="PF00666">
    <property type="entry name" value="Cathelicidins"/>
    <property type="match status" value="1"/>
</dbReference>
<dbReference type="EMBL" id="JAOTOJ010000009">
    <property type="protein sequence ID" value="KAK9395836.1"/>
    <property type="molecule type" value="Genomic_DNA"/>
</dbReference>
<gene>
    <name evidence="12" type="ORF">NXF25_019197</name>
</gene>
<feature type="chain" id="PRO_5043564711" description="Cathelicidin-related antimicrobial peptide" evidence="11">
    <location>
        <begin position="25"/>
        <end position="137"/>
    </location>
</feature>
<protein>
    <recommendedName>
        <fullName evidence="10">Cathelicidin-related antimicrobial peptide</fullName>
    </recommendedName>
    <alternativeName>
        <fullName evidence="9">Vipericidin</fullName>
    </alternativeName>
</protein>
<evidence type="ECO:0000256" key="11">
    <source>
        <dbReference type="SAM" id="SignalP"/>
    </source>
</evidence>
<keyword evidence="8" id="KW-1053">Target membrane</keyword>
<dbReference type="PANTHER" id="PTHR10206:SF0">
    <property type="entry name" value="CATHELICIDIN B1-RELATED"/>
    <property type="match status" value="1"/>
</dbReference>
<keyword evidence="5" id="KW-1052">Target cell membrane</keyword>
<evidence type="ECO:0000313" key="12">
    <source>
        <dbReference type="EMBL" id="KAK9395836.1"/>
    </source>
</evidence>
<sequence>MQTGRGRALLILLGLALSTPGRTAEGESSVDRDALSSAVERYNSNSGLDSAFRLLQVKSQPDGAPSNPDLQKLELILKETTCPNSRDLNPDDCDFKENGVVKECSGTSSAQPGSPILQINCDTISQGVSFLEKSFIF</sequence>
<evidence type="ECO:0000256" key="3">
    <source>
        <dbReference type="ARBA" id="ARBA00005320"/>
    </source>
</evidence>
<comment type="similarity">
    <text evidence="3">Belongs to the cathelicidin family.</text>
</comment>
<dbReference type="GO" id="GO:0045087">
    <property type="term" value="P:innate immune response"/>
    <property type="evidence" value="ECO:0007669"/>
    <property type="project" value="TreeGrafter"/>
</dbReference>
<dbReference type="Proteomes" id="UP001474421">
    <property type="component" value="Unassembled WGS sequence"/>
</dbReference>